<evidence type="ECO:0000313" key="2">
    <source>
        <dbReference type="EMBL" id="OLV19545.1"/>
    </source>
</evidence>
<feature type="region of interest" description="Disordered" evidence="1">
    <location>
        <begin position="83"/>
        <end position="104"/>
    </location>
</feature>
<evidence type="ECO:0000313" key="3">
    <source>
        <dbReference type="Proteomes" id="UP000186607"/>
    </source>
</evidence>
<dbReference type="EMBL" id="MSTI01000028">
    <property type="protein sequence ID" value="OLV19545.1"/>
    <property type="molecule type" value="Genomic_DNA"/>
</dbReference>
<gene>
    <name evidence="2" type="ORF">BOO71_0002374</name>
</gene>
<protein>
    <submittedName>
        <fullName evidence="2">Uncharacterized protein</fullName>
    </submittedName>
</protein>
<reference evidence="2 3" key="1">
    <citation type="submission" date="2017-01" db="EMBL/GenBank/DDBJ databases">
        <title>Genome Analysis of Deinococcus marmoris KOPRI26562.</title>
        <authorList>
            <person name="Kim J.H."/>
            <person name="Oh H.-M."/>
        </authorList>
    </citation>
    <scope>NUCLEOTIDE SEQUENCE [LARGE SCALE GENOMIC DNA]</scope>
    <source>
        <strain evidence="2 3">KOPRI26562</strain>
    </source>
</reference>
<evidence type="ECO:0000256" key="1">
    <source>
        <dbReference type="SAM" id="MobiDB-lite"/>
    </source>
</evidence>
<dbReference type="Proteomes" id="UP000186607">
    <property type="component" value="Unassembled WGS sequence"/>
</dbReference>
<keyword evidence="3" id="KW-1185">Reference proteome</keyword>
<dbReference type="AlphaFoldDB" id="A0A1U7P2Y9"/>
<feature type="compositionally biased region" description="Basic and acidic residues" evidence="1">
    <location>
        <begin position="91"/>
        <end position="104"/>
    </location>
</feature>
<proteinExistence type="predicted"/>
<accession>A0A1U7P2Y9</accession>
<comment type="caution">
    <text evidence="2">The sequence shown here is derived from an EMBL/GenBank/DDBJ whole genome shotgun (WGS) entry which is preliminary data.</text>
</comment>
<name>A0A1U7P2Y9_9DEIO</name>
<organism evidence="2 3">
    <name type="scientific">Deinococcus marmoris</name>
    <dbReference type="NCBI Taxonomy" id="249408"/>
    <lineage>
        <taxon>Bacteria</taxon>
        <taxon>Thermotogati</taxon>
        <taxon>Deinococcota</taxon>
        <taxon>Deinococci</taxon>
        <taxon>Deinococcales</taxon>
        <taxon>Deinococcaceae</taxon>
        <taxon>Deinococcus</taxon>
    </lineage>
</organism>
<sequence length="177" mass="19981">MTDEDQEAELRDRHHRTALLVHREEYMTAWELLQRAARGAEHLREFVEFLEFNAAQDPAPALIGGGFLGMTSLREALADARTQRTAPAREPLQRHEARAQPDRSFEQQQLLHLTRNETRVLIAQERISPAVVDAAPQVQVYPPTPLIDQLIASLKGESLGAGATRLLHLVEEELRGR</sequence>